<dbReference type="InterPro" id="IPR032675">
    <property type="entry name" value="LRR_dom_sf"/>
</dbReference>
<dbReference type="InterPro" id="IPR052886">
    <property type="entry name" value="LCS_TC/CRSF"/>
</dbReference>
<evidence type="ECO:0000313" key="3">
    <source>
        <dbReference type="EMBL" id="SZX73093.1"/>
    </source>
</evidence>
<feature type="region of interest" description="Disordered" evidence="2">
    <location>
        <begin position="593"/>
        <end position="613"/>
    </location>
</feature>
<evidence type="ECO:0000313" key="4">
    <source>
        <dbReference type="Proteomes" id="UP000256970"/>
    </source>
</evidence>
<proteinExistence type="predicted"/>
<name>A0A383W797_TETOB</name>
<dbReference type="Proteomes" id="UP000256970">
    <property type="component" value="Unassembled WGS sequence"/>
</dbReference>
<evidence type="ECO:0000256" key="1">
    <source>
        <dbReference type="ARBA" id="ARBA00004430"/>
    </source>
</evidence>
<comment type="subcellular location">
    <subcellularLocation>
        <location evidence="1">Cytoplasm</location>
        <location evidence="1">Cytoskeleton</location>
        <location evidence="1">Cilium axoneme</location>
    </subcellularLocation>
</comment>
<dbReference type="GO" id="GO:0005930">
    <property type="term" value="C:axoneme"/>
    <property type="evidence" value="ECO:0007669"/>
    <property type="project" value="UniProtKB-SubCell"/>
</dbReference>
<feature type="compositionally biased region" description="Polar residues" evidence="2">
    <location>
        <begin position="632"/>
        <end position="650"/>
    </location>
</feature>
<dbReference type="EMBL" id="FNXT01001184">
    <property type="protein sequence ID" value="SZX73093.1"/>
    <property type="molecule type" value="Genomic_DNA"/>
</dbReference>
<dbReference type="AlphaFoldDB" id="A0A383W797"/>
<feature type="region of interest" description="Disordered" evidence="2">
    <location>
        <begin position="628"/>
        <end position="653"/>
    </location>
</feature>
<dbReference type="Gene3D" id="3.80.10.10">
    <property type="entry name" value="Ribonuclease Inhibitor"/>
    <property type="match status" value="1"/>
</dbReference>
<evidence type="ECO:0000256" key="2">
    <source>
        <dbReference type="SAM" id="MobiDB-lite"/>
    </source>
</evidence>
<organism evidence="3 4">
    <name type="scientific">Tetradesmus obliquus</name>
    <name type="common">Green alga</name>
    <name type="synonym">Acutodesmus obliquus</name>
    <dbReference type="NCBI Taxonomy" id="3088"/>
    <lineage>
        <taxon>Eukaryota</taxon>
        <taxon>Viridiplantae</taxon>
        <taxon>Chlorophyta</taxon>
        <taxon>core chlorophytes</taxon>
        <taxon>Chlorophyceae</taxon>
        <taxon>CS clade</taxon>
        <taxon>Sphaeropleales</taxon>
        <taxon>Scenedesmaceae</taxon>
        <taxon>Tetradesmus</taxon>
    </lineage>
</organism>
<gene>
    <name evidence="3" type="ORF">BQ4739_LOCUS13211</name>
</gene>
<dbReference type="SUPFAM" id="SSF52047">
    <property type="entry name" value="RNI-like"/>
    <property type="match status" value="1"/>
</dbReference>
<dbReference type="PANTHER" id="PTHR23261:SF77">
    <property type="entry name" value="GROUND-LIKE DOMAIN-CONTAINING PROTEIN"/>
    <property type="match status" value="1"/>
</dbReference>
<dbReference type="PANTHER" id="PTHR23261">
    <property type="entry name" value="GROUNDHOG-RELATED"/>
    <property type="match status" value="1"/>
</dbReference>
<protein>
    <recommendedName>
        <fullName evidence="5">F-box domain-containing protein</fullName>
    </recommendedName>
</protein>
<accession>A0A383W797</accession>
<sequence>MSCLPSSPSDLSGLGQQHEVHQAAQTICSLPEHALDLVASCLVRSSGSQQNFRQSCRAFRAAGHRASTATLDLYELCGWGNGSQHVPQQALRTAELCPNVTSITFPSGWRHTNIQQLLQHASLHARAWRRLTSLSMHFHAFSPSTAAALAQLAPSLSQLTLSLDLAFEQTRSQAWRVRALLQLPQLQSLTVEPDLRPEALQLLSGLPRLRQLQLAGAPQHSSHPEASLVALAGLQQLTSLRFNWQAGRTLGDARLLSALTHLKELQLWLSGGGRELPPCSSKPLPGMLAAAAQLTGLTRLELLQGLYMSWDLREIRHLSSLRQLQVLGLHDSVLCDDDLALLAPCSSLQHLRVDTLKLPAIRSTAAAVVQQPGQPAAAAAADAAAGAAAAAAAAAMGGDPADAAGGGSSSSSSSSALALALTALARLKQLEVNTLQLGLWQLDEVCPQLTNLTPLDCTLGPKGHGVVWELGALEGHSNLQVLGLMVGALGTTCSCHKSFKTANCAESLAAAVVRVILQSAGISRSSAGPGGVSLQQLAALLQSLPRLQQLQLWGHAGGVTGKTLASIKLPRDINSSSSSSSRAASVLAMAAVPSSSSGSPSSSSCGSPGSSRSTLTVDLGAAAAAGMCPGSPGSSIPSQTPSPRSNSGASWSGEHYHGVGGGVAAAVSDLFSSFSALMSPRGRAGGATAGPAAAAAAAAAVTPAALPAPAFHGASWICAPDAATQAGSSKVEAEEANCRGSSSSSQQCTPCKADSWAADTSSSCNADEQLVLQLLQELPQLQMLQLKHCSHLQQGGWELAGQCCGRGGRAAVVVLRH</sequence>
<evidence type="ECO:0008006" key="5">
    <source>
        <dbReference type="Google" id="ProtNLM"/>
    </source>
</evidence>
<reference evidence="3 4" key="1">
    <citation type="submission" date="2016-10" db="EMBL/GenBank/DDBJ databases">
        <authorList>
            <person name="Cai Z."/>
        </authorList>
    </citation>
    <scope>NUCLEOTIDE SEQUENCE [LARGE SCALE GENOMIC DNA]</scope>
</reference>
<keyword evidence="4" id="KW-1185">Reference proteome</keyword>